<dbReference type="PANTHER" id="PTHR12064">
    <property type="entry name" value="METAL TRANSPORTER CNNM"/>
    <property type="match status" value="1"/>
</dbReference>
<dbReference type="GO" id="GO:0010960">
    <property type="term" value="P:magnesium ion homeostasis"/>
    <property type="evidence" value="ECO:0007669"/>
    <property type="project" value="InterPro"/>
</dbReference>
<dbReference type="GO" id="GO:0030026">
    <property type="term" value="P:intracellular manganese ion homeostasis"/>
    <property type="evidence" value="ECO:0007669"/>
    <property type="project" value="TreeGrafter"/>
</dbReference>
<dbReference type="GO" id="GO:0005737">
    <property type="term" value="C:cytoplasm"/>
    <property type="evidence" value="ECO:0007669"/>
    <property type="project" value="TreeGrafter"/>
</dbReference>
<dbReference type="AlphaFoldDB" id="W4FDX0"/>
<keyword evidence="1" id="KW-0677">Repeat</keyword>
<dbReference type="OrthoDB" id="5353557at2759"/>
<dbReference type="PROSITE" id="PS51846">
    <property type="entry name" value="CNNM"/>
    <property type="match status" value="1"/>
</dbReference>
<feature type="transmembrane region" description="Helical" evidence="3">
    <location>
        <begin position="175"/>
        <end position="197"/>
    </location>
</feature>
<dbReference type="VEuPathDB" id="FungiDB:H257_17676"/>
<dbReference type="PANTHER" id="PTHR12064:SF97">
    <property type="entry name" value="METAL TRANSPORTER CNNM-5"/>
    <property type="match status" value="1"/>
</dbReference>
<dbReference type="PROSITE" id="PS51257">
    <property type="entry name" value="PROKAR_LIPOPROTEIN"/>
    <property type="match status" value="1"/>
</dbReference>
<evidence type="ECO:0000313" key="6">
    <source>
        <dbReference type="EMBL" id="ETV65692.1"/>
    </source>
</evidence>
<feature type="transmembrane region" description="Helical" evidence="3">
    <location>
        <begin position="90"/>
        <end position="117"/>
    </location>
</feature>
<name>W4FDX0_APHAT</name>
<organism evidence="6">
    <name type="scientific">Aphanomyces astaci</name>
    <name type="common">Crayfish plague agent</name>
    <dbReference type="NCBI Taxonomy" id="112090"/>
    <lineage>
        <taxon>Eukaryota</taxon>
        <taxon>Sar</taxon>
        <taxon>Stramenopiles</taxon>
        <taxon>Oomycota</taxon>
        <taxon>Saprolegniomycetes</taxon>
        <taxon>Saprolegniales</taxon>
        <taxon>Verrucalvaceae</taxon>
        <taxon>Aphanomyces</taxon>
    </lineage>
</organism>
<keyword evidence="2 3" id="KW-1133">Transmembrane helix</keyword>
<dbReference type="Pfam" id="PF01595">
    <property type="entry name" value="CNNM"/>
    <property type="match status" value="1"/>
</dbReference>
<feature type="domain" description="CNNM transmembrane" evidence="5">
    <location>
        <begin position="86"/>
        <end position="267"/>
    </location>
</feature>
<protein>
    <recommendedName>
        <fullName evidence="5">CNNM transmembrane domain-containing protein</fullName>
    </recommendedName>
</protein>
<evidence type="ECO:0000256" key="4">
    <source>
        <dbReference type="SAM" id="SignalP"/>
    </source>
</evidence>
<feature type="signal peptide" evidence="4">
    <location>
        <begin position="1"/>
        <end position="23"/>
    </location>
</feature>
<gene>
    <name evidence="6" type="ORF">H257_17676</name>
</gene>
<keyword evidence="2 3" id="KW-0472">Membrane</keyword>
<dbReference type="GO" id="GO:0016020">
    <property type="term" value="C:membrane"/>
    <property type="evidence" value="ECO:0007669"/>
    <property type="project" value="UniProtKB-UniRule"/>
</dbReference>
<feature type="chain" id="PRO_5004840237" description="CNNM transmembrane domain-containing protein" evidence="4">
    <location>
        <begin position="24"/>
        <end position="479"/>
    </location>
</feature>
<keyword evidence="2 3" id="KW-0812">Transmembrane</keyword>
<dbReference type="GeneID" id="20819672"/>
<keyword evidence="4" id="KW-0732">Signal</keyword>
<dbReference type="InterPro" id="IPR045095">
    <property type="entry name" value="ACDP"/>
</dbReference>
<accession>W4FDX0</accession>
<evidence type="ECO:0000256" key="3">
    <source>
        <dbReference type="SAM" id="Phobius"/>
    </source>
</evidence>
<dbReference type="EMBL" id="KI913227">
    <property type="protein sequence ID" value="ETV65692.1"/>
    <property type="molecule type" value="Genomic_DNA"/>
</dbReference>
<reference evidence="6" key="1">
    <citation type="submission" date="2013-12" db="EMBL/GenBank/DDBJ databases">
        <title>The Genome Sequence of Aphanomyces astaci APO3.</title>
        <authorList>
            <consortium name="The Broad Institute Genomics Platform"/>
            <person name="Russ C."/>
            <person name="Tyler B."/>
            <person name="van West P."/>
            <person name="Dieguez-Uribeondo J."/>
            <person name="Young S.K."/>
            <person name="Zeng Q."/>
            <person name="Gargeya S."/>
            <person name="Fitzgerald M."/>
            <person name="Abouelleil A."/>
            <person name="Alvarado L."/>
            <person name="Chapman S.B."/>
            <person name="Gainer-Dewar J."/>
            <person name="Goldberg J."/>
            <person name="Griggs A."/>
            <person name="Gujja S."/>
            <person name="Hansen M."/>
            <person name="Howarth C."/>
            <person name="Imamovic A."/>
            <person name="Ireland A."/>
            <person name="Larimer J."/>
            <person name="McCowan C."/>
            <person name="Murphy C."/>
            <person name="Pearson M."/>
            <person name="Poon T.W."/>
            <person name="Priest M."/>
            <person name="Roberts A."/>
            <person name="Saif S."/>
            <person name="Shea T."/>
            <person name="Sykes S."/>
            <person name="Wortman J."/>
            <person name="Nusbaum C."/>
            <person name="Birren B."/>
        </authorList>
    </citation>
    <scope>NUCLEOTIDE SEQUENCE [LARGE SCALE GENOMIC DNA]</scope>
    <source>
        <strain evidence="6">APO3</strain>
    </source>
</reference>
<dbReference type="STRING" id="112090.W4FDX0"/>
<proteinExistence type="predicted"/>
<evidence type="ECO:0000256" key="1">
    <source>
        <dbReference type="ARBA" id="ARBA00022737"/>
    </source>
</evidence>
<dbReference type="RefSeq" id="XP_009844856.1">
    <property type="nucleotide sequence ID" value="XM_009846554.1"/>
</dbReference>
<dbReference type="InterPro" id="IPR002550">
    <property type="entry name" value="CNNM"/>
</dbReference>
<sequence>MLRTRSLGALFLSFLSFVSFACSSSTVAATVEVPMLHHVEQLPTGQLFYNGHTYTMASNVVSGVLSASILPPQGCEDDTYLVYACNPSKFIGAVCCVVVFVILAGAMSGLTVGVLSLDTMHLSVLKMEGSPTARNAAARLLPVLSQHRLLLVTLVLMNALANEALPIFLNTLINPVASVVFSVTFVVLFGEIVPTALCTGDRQLVIGAACVPLLRGLIRMTYPISYPISVLLNRTVGETSSNLTYSRDELKALVQLQYERNPRAGLTSDDVDLLQCVLELGKCTVQDCMTPAAPIEDAVASPPSGVPLGSHLLDEGASPVTSDSTLIYAHKTGLYPVLDGVCGDKMPCMQVEPSTPLSSLLALFLRHPHATTVLVVTTPSQESDKEANPLDGVVGIVRRAHLPVFQPASSRGDLKLAMDDVDDHLTENSSNESKSPTLVGVHPSLFFSSKDNVMGYSRVSCVDDMEGGSFVPVTAATCS</sequence>
<evidence type="ECO:0000259" key="5">
    <source>
        <dbReference type="PROSITE" id="PS51846"/>
    </source>
</evidence>
<evidence type="ECO:0000256" key="2">
    <source>
        <dbReference type="PROSITE-ProRule" id="PRU01193"/>
    </source>
</evidence>